<dbReference type="SUPFAM" id="SSF88713">
    <property type="entry name" value="Glycoside hydrolase/deacetylase"/>
    <property type="match status" value="1"/>
</dbReference>
<dbReference type="InterPro" id="IPR023415">
    <property type="entry name" value="LDLR_class-A_CS"/>
</dbReference>
<dbReference type="InterPro" id="IPR002509">
    <property type="entry name" value="NODB_dom"/>
</dbReference>
<dbReference type="InterPro" id="IPR002557">
    <property type="entry name" value="Chitin-bd_dom"/>
</dbReference>
<keyword evidence="1 2" id="KW-1015">Disulfide bond</keyword>
<dbReference type="SMART" id="SM00192">
    <property type="entry name" value="LDLa"/>
    <property type="match status" value="1"/>
</dbReference>
<accession>A0ABM1BS41</accession>
<dbReference type="PANTHER" id="PTHR45985">
    <property type="match status" value="1"/>
</dbReference>
<dbReference type="PROSITE" id="PS01209">
    <property type="entry name" value="LDLRA_1"/>
    <property type="match status" value="1"/>
</dbReference>
<feature type="disulfide bond" evidence="2">
    <location>
        <begin position="137"/>
        <end position="152"/>
    </location>
</feature>
<gene>
    <name evidence="6" type="primary">LOC106471541</name>
</gene>
<dbReference type="PANTHER" id="PTHR45985:SF6">
    <property type="entry name" value="FI03450P"/>
    <property type="match status" value="1"/>
</dbReference>
<keyword evidence="5" id="KW-1185">Reference proteome</keyword>
<sequence length="536" mass="60692">MKSGILGLFLLSSLLANVSAVSIVKRQIEGAPLRISQNDADLCKDRPPGEYFRLSSEEDCRNVVRCSTQGILMLTCPSGLIFDIESQTCNWRDEVNNCDQTEKKKLATPLFSTNEPICSNNKLACGNGDCIERELFCNGIPDCSDGSDENACNEHDPNKAPLCDQSQCILPDCFCSPDGTQIPGKLEPNNIPQMVTITFDDAVNINNLAVYHDIFREGRNNPNGCSIKATFFVSHKYTNYSAVQELHRKGHEIAAHSITHRNNEKYWTNADVDTWAKEMAGSRLIIERFANITDNSVVGVRSPYLRVGGNSQFSMMEEQAFLYDSSITAPLSNPPLWPYTLYFSMPHKCHGNGQHCPTRSHAVWEMVMNELDRRDDPDFDEQLAGCAMVDTCSNIITRDQFYNFLNNNLKRHYNTNRAPLGLYFHAGFLKLNSKFLEALMTWIDESLEKNDIYFVTMTQVLQWMQNPTELSSVRDFASWKEKCDIKGQAYCSLSNACPLTTRELPGETNRLHTCMECPHNYPWLEDPTGDFFAFKK</sequence>
<dbReference type="Gene3D" id="3.20.20.370">
    <property type="entry name" value="Glycoside hydrolase/deacetylase"/>
    <property type="match status" value="1"/>
</dbReference>
<dbReference type="SUPFAM" id="SSF57625">
    <property type="entry name" value="Invertebrate chitin-binding proteins"/>
    <property type="match status" value="1"/>
</dbReference>
<dbReference type="GeneID" id="106471541"/>
<dbReference type="Pfam" id="PF01522">
    <property type="entry name" value="Polysacc_deac_1"/>
    <property type="match status" value="1"/>
</dbReference>
<organism evidence="5 6">
    <name type="scientific">Limulus polyphemus</name>
    <name type="common">Atlantic horseshoe crab</name>
    <dbReference type="NCBI Taxonomy" id="6850"/>
    <lineage>
        <taxon>Eukaryota</taxon>
        <taxon>Metazoa</taxon>
        <taxon>Ecdysozoa</taxon>
        <taxon>Arthropoda</taxon>
        <taxon>Chelicerata</taxon>
        <taxon>Merostomata</taxon>
        <taxon>Xiphosura</taxon>
        <taxon>Limulidae</taxon>
        <taxon>Limulus</taxon>
    </lineage>
</organism>
<evidence type="ECO:0000313" key="6">
    <source>
        <dbReference type="RefSeq" id="XP_013787593.1"/>
    </source>
</evidence>
<dbReference type="Gene3D" id="2.170.140.10">
    <property type="entry name" value="Chitin binding domain"/>
    <property type="match status" value="1"/>
</dbReference>
<dbReference type="Pfam" id="PF01607">
    <property type="entry name" value="CBM_14"/>
    <property type="match status" value="1"/>
</dbReference>
<evidence type="ECO:0000256" key="3">
    <source>
        <dbReference type="SAM" id="SignalP"/>
    </source>
</evidence>
<reference evidence="6" key="1">
    <citation type="submission" date="2025-08" db="UniProtKB">
        <authorList>
            <consortium name="RefSeq"/>
        </authorList>
    </citation>
    <scope>IDENTIFICATION</scope>
    <source>
        <tissue evidence="6">Muscle</tissue>
    </source>
</reference>
<dbReference type="InterPro" id="IPR036508">
    <property type="entry name" value="Chitin-bd_dom_sf"/>
</dbReference>
<evidence type="ECO:0000259" key="4">
    <source>
        <dbReference type="PROSITE" id="PS50940"/>
    </source>
</evidence>
<feature type="disulfide bond" evidence="2">
    <location>
        <begin position="125"/>
        <end position="143"/>
    </location>
</feature>
<evidence type="ECO:0000256" key="2">
    <source>
        <dbReference type="PROSITE-ProRule" id="PRU00124"/>
    </source>
</evidence>
<dbReference type="CDD" id="cd10974">
    <property type="entry name" value="CE4_CDA_like_1"/>
    <property type="match status" value="1"/>
</dbReference>
<keyword evidence="3" id="KW-0732">Signal</keyword>
<feature type="disulfide bond" evidence="2">
    <location>
        <begin position="118"/>
        <end position="130"/>
    </location>
</feature>
<protein>
    <submittedName>
        <fullName evidence="6">Uncharacterized protein LOC106471541</fullName>
    </submittedName>
</protein>
<feature type="signal peptide" evidence="3">
    <location>
        <begin position="1"/>
        <end position="20"/>
    </location>
</feature>
<dbReference type="PROSITE" id="PS50068">
    <property type="entry name" value="LDLRA_2"/>
    <property type="match status" value="1"/>
</dbReference>
<feature type="chain" id="PRO_5047043540" evidence="3">
    <location>
        <begin position="21"/>
        <end position="536"/>
    </location>
</feature>
<proteinExistence type="predicted"/>
<evidence type="ECO:0000256" key="1">
    <source>
        <dbReference type="ARBA" id="ARBA00023157"/>
    </source>
</evidence>
<evidence type="ECO:0000313" key="5">
    <source>
        <dbReference type="Proteomes" id="UP000694941"/>
    </source>
</evidence>
<feature type="domain" description="Chitin-binding type-2" evidence="4">
    <location>
        <begin position="40"/>
        <end position="100"/>
    </location>
</feature>
<dbReference type="InterPro" id="IPR011330">
    <property type="entry name" value="Glyco_hydro/deAcase_b/a-brl"/>
</dbReference>
<name>A0ABM1BS41_LIMPO</name>
<dbReference type="RefSeq" id="XP_013787593.1">
    <property type="nucleotide sequence ID" value="XM_013932139.2"/>
</dbReference>
<dbReference type="Proteomes" id="UP000694941">
    <property type="component" value="Unplaced"/>
</dbReference>
<dbReference type="PROSITE" id="PS50940">
    <property type="entry name" value="CHIT_BIND_II"/>
    <property type="match status" value="1"/>
</dbReference>
<dbReference type="SMART" id="SM00494">
    <property type="entry name" value="ChtBD2"/>
    <property type="match status" value="1"/>
</dbReference>
<dbReference type="CDD" id="cd00112">
    <property type="entry name" value="LDLa"/>
    <property type="match status" value="1"/>
</dbReference>
<dbReference type="Pfam" id="PF00057">
    <property type="entry name" value="Ldl_recept_a"/>
    <property type="match status" value="1"/>
</dbReference>
<dbReference type="Gene3D" id="4.10.400.10">
    <property type="entry name" value="Low-density Lipoprotein Receptor"/>
    <property type="match status" value="1"/>
</dbReference>
<dbReference type="InterPro" id="IPR052740">
    <property type="entry name" value="CE4"/>
</dbReference>
<dbReference type="SUPFAM" id="SSF57424">
    <property type="entry name" value="LDL receptor-like module"/>
    <property type="match status" value="1"/>
</dbReference>
<dbReference type="InterPro" id="IPR002172">
    <property type="entry name" value="LDrepeatLR_classA_rpt"/>
</dbReference>
<dbReference type="InterPro" id="IPR036055">
    <property type="entry name" value="LDL_receptor-like_sf"/>
</dbReference>